<gene>
    <name evidence="1" type="ORF">F2Q68_00004491</name>
</gene>
<evidence type="ECO:0000313" key="1">
    <source>
        <dbReference type="EMBL" id="KAF2579464.1"/>
    </source>
</evidence>
<dbReference type="Proteomes" id="UP000712281">
    <property type="component" value="Unassembled WGS sequence"/>
</dbReference>
<reference evidence="1" key="1">
    <citation type="submission" date="2019-12" db="EMBL/GenBank/DDBJ databases">
        <title>Genome sequencing and annotation of Brassica cretica.</title>
        <authorList>
            <person name="Studholme D.J."/>
            <person name="Sarris P.F."/>
        </authorList>
    </citation>
    <scope>NUCLEOTIDE SEQUENCE</scope>
    <source>
        <strain evidence="1">PFS-001/15</strain>
        <tissue evidence="1">Leaf</tissue>
    </source>
</reference>
<sequence length="464" mass="53926">MRVSLMRNFSTCKDAMKQIRNEHKLLGKEHISAIQSTELFLHRSTSILQHRSTTVQNQKSQDPDGYAKALDERTLHVSREDIADILQTANEADNLFMQQRTVPAHQQREEKDEYGVYRDDQGCARDVDGHIINVSKEDIRKLMERALRDEHNYICLPEHVSSFTQTKLVPEIYTKDEINEMFYQFYGAQEDEGDFQMKLDGVYYPLNDGISWLTTCMEEMRQDIAKIQHAADKHRPPSIDRHNSTSTDIAYYPSIDTKVDATRDGDYTIGSWADDLHHESYAVETAYRDQGSDEFHEEAAWERTHFSHPIDRAIPPTIDINPSTSIDIRPKPKSTVRENPNFDNQYLTLDEFGIFRNPDGYTRAIDGHALQVSREDIADILQMANGADNLFMQQRTVSTHQQRVTKEFYDTTGGIDNRFKKKYRHPTRPSIDVNVPPLIDRRPEFGRRAFLPFWNQKILLGRER</sequence>
<name>A0A8S9JBD4_BRACR</name>
<dbReference type="EMBL" id="QGKW02001660">
    <property type="protein sequence ID" value="KAF2579464.1"/>
    <property type="molecule type" value="Genomic_DNA"/>
</dbReference>
<organism evidence="1 2">
    <name type="scientific">Brassica cretica</name>
    <name type="common">Mustard</name>
    <dbReference type="NCBI Taxonomy" id="69181"/>
    <lineage>
        <taxon>Eukaryota</taxon>
        <taxon>Viridiplantae</taxon>
        <taxon>Streptophyta</taxon>
        <taxon>Embryophyta</taxon>
        <taxon>Tracheophyta</taxon>
        <taxon>Spermatophyta</taxon>
        <taxon>Magnoliopsida</taxon>
        <taxon>eudicotyledons</taxon>
        <taxon>Gunneridae</taxon>
        <taxon>Pentapetalae</taxon>
        <taxon>rosids</taxon>
        <taxon>malvids</taxon>
        <taxon>Brassicales</taxon>
        <taxon>Brassicaceae</taxon>
        <taxon>Brassiceae</taxon>
        <taxon>Brassica</taxon>
    </lineage>
</organism>
<dbReference type="AlphaFoldDB" id="A0A8S9JBD4"/>
<accession>A0A8S9JBD4</accession>
<proteinExistence type="predicted"/>
<evidence type="ECO:0000313" key="2">
    <source>
        <dbReference type="Proteomes" id="UP000712281"/>
    </source>
</evidence>
<comment type="caution">
    <text evidence="1">The sequence shown here is derived from an EMBL/GenBank/DDBJ whole genome shotgun (WGS) entry which is preliminary data.</text>
</comment>
<protein>
    <submittedName>
        <fullName evidence="1">Uncharacterized protein</fullName>
    </submittedName>
</protein>